<dbReference type="EMBL" id="KI676291">
    <property type="protein sequence ID" value="ETL26290.1"/>
    <property type="molecule type" value="Genomic_DNA"/>
</dbReference>
<reference evidence="3" key="2">
    <citation type="submission" date="2013-11" db="EMBL/GenBank/DDBJ databases">
        <title>The Genome Sequence of Phytophthora parasitica CJ05E6.</title>
        <authorList>
            <consortium name="The Broad Institute Genomics Platform"/>
            <person name="Russ C."/>
            <person name="Tyler B."/>
            <person name="Panabieres F."/>
            <person name="Shan W."/>
            <person name="Tripathy S."/>
            <person name="Grunwald N."/>
            <person name="Machado M."/>
            <person name="Johnson C.S."/>
            <person name="Arredondo F."/>
            <person name="Hong C."/>
            <person name="Coffey M."/>
            <person name="Young S.K."/>
            <person name="Zeng Q."/>
            <person name="Gargeya S."/>
            <person name="Fitzgerald M."/>
            <person name="Abouelleil A."/>
            <person name="Alvarado L."/>
            <person name="Chapman S.B."/>
            <person name="Gainer-Dewar J."/>
            <person name="Goldberg J."/>
            <person name="Griggs A."/>
            <person name="Gujja S."/>
            <person name="Hansen M."/>
            <person name="Howarth C."/>
            <person name="Imamovic A."/>
            <person name="Ireland A."/>
            <person name="Larimer J."/>
            <person name="McCowan C."/>
            <person name="Murphy C."/>
            <person name="Pearson M."/>
            <person name="Poon T.W."/>
            <person name="Priest M."/>
            <person name="Roberts A."/>
            <person name="Saif S."/>
            <person name="Shea T."/>
            <person name="Sykes S."/>
            <person name="Wortman J."/>
            <person name="Nusbaum C."/>
            <person name="Birren B."/>
        </authorList>
    </citation>
    <scope>NUCLEOTIDE SEQUENCE [LARGE SCALE GENOMIC DNA]</scope>
    <source>
        <strain evidence="3">CJ05E6</strain>
    </source>
</reference>
<feature type="non-terminal residue" evidence="2">
    <location>
        <position position="1"/>
    </location>
</feature>
<dbReference type="AlphaFoldDB" id="W2FQ88"/>
<accession>W2FQ88</accession>
<dbReference type="Proteomes" id="UP000053864">
    <property type="component" value="Unassembled WGS sequence"/>
</dbReference>
<evidence type="ECO:0000313" key="3">
    <source>
        <dbReference type="EMBL" id="ETL26290.1"/>
    </source>
</evidence>
<evidence type="ECO:0000256" key="1">
    <source>
        <dbReference type="SAM" id="Phobius"/>
    </source>
</evidence>
<dbReference type="EMBL" id="KI689489">
    <property type="protein sequence ID" value="ETK72839.1"/>
    <property type="molecule type" value="Genomic_DNA"/>
</dbReference>
<protein>
    <submittedName>
        <fullName evidence="2">Uncharacterized protein</fullName>
    </submittedName>
</protein>
<organism evidence="2">
    <name type="scientific">Phytophthora nicotianae</name>
    <name type="common">Potato buckeye rot agent</name>
    <name type="synonym">Phytophthora parasitica</name>
    <dbReference type="NCBI Taxonomy" id="4792"/>
    <lineage>
        <taxon>Eukaryota</taxon>
        <taxon>Sar</taxon>
        <taxon>Stramenopiles</taxon>
        <taxon>Oomycota</taxon>
        <taxon>Peronosporomycetes</taxon>
        <taxon>Peronosporales</taxon>
        <taxon>Peronosporaceae</taxon>
        <taxon>Phytophthora</taxon>
    </lineage>
</organism>
<name>W2FQ88_PHYNI</name>
<proteinExistence type="predicted"/>
<feature type="transmembrane region" description="Helical" evidence="1">
    <location>
        <begin position="84"/>
        <end position="103"/>
    </location>
</feature>
<keyword evidence="1" id="KW-1133">Transmembrane helix</keyword>
<dbReference type="Proteomes" id="UP000053236">
    <property type="component" value="Unassembled WGS sequence"/>
</dbReference>
<sequence>ARIFLSYALQHIQYSYESFFGYRSIWTHDLHYIPIRMRREAVRRQYGHVTLEHPWHDVEYKQCLFHGLYIHLNMATLSWTLCDVIFITVIFSFPFGVICFVLLQSPHRLQIYRFV</sequence>
<gene>
    <name evidence="2" type="ORF">L915_20150</name>
    <name evidence="3" type="ORF">L916_20019</name>
</gene>
<evidence type="ECO:0000313" key="2">
    <source>
        <dbReference type="EMBL" id="ETK72839.1"/>
    </source>
</evidence>
<keyword evidence="1" id="KW-0472">Membrane</keyword>
<keyword evidence="1" id="KW-0812">Transmembrane</keyword>
<reference evidence="2" key="1">
    <citation type="submission" date="2013-11" db="EMBL/GenBank/DDBJ databases">
        <title>The Genome Sequence of Phytophthora parasitica CJ02B3.</title>
        <authorList>
            <consortium name="The Broad Institute Genomics Platform"/>
            <person name="Russ C."/>
            <person name="Tyler B."/>
            <person name="Panabieres F."/>
            <person name="Shan W."/>
            <person name="Tripathy S."/>
            <person name="Grunwald N."/>
            <person name="Machado M."/>
            <person name="Johnson C.S."/>
            <person name="Arredondo F."/>
            <person name="Hong C."/>
            <person name="Coffey M."/>
            <person name="Young S.K."/>
            <person name="Zeng Q."/>
            <person name="Gargeya S."/>
            <person name="Fitzgerald M."/>
            <person name="Abouelleil A."/>
            <person name="Alvarado L."/>
            <person name="Chapman S.B."/>
            <person name="Gainer-Dewar J."/>
            <person name="Goldberg J."/>
            <person name="Griggs A."/>
            <person name="Gujja S."/>
            <person name="Hansen M."/>
            <person name="Howarth C."/>
            <person name="Imamovic A."/>
            <person name="Ireland A."/>
            <person name="Larimer J."/>
            <person name="McCowan C."/>
            <person name="Murphy C."/>
            <person name="Pearson M."/>
            <person name="Poon T.W."/>
            <person name="Priest M."/>
            <person name="Roberts A."/>
            <person name="Saif S."/>
            <person name="Shea T."/>
            <person name="Sykes S."/>
            <person name="Wortman J."/>
            <person name="Nusbaum C."/>
            <person name="Birren B."/>
        </authorList>
    </citation>
    <scope>NUCLEOTIDE SEQUENCE [LARGE SCALE GENOMIC DNA]</scope>
    <source>
        <strain evidence="2">CJ02B3</strain>
    </source>
</reference>